<keyword evidence="1" id="KW-0732">Signal</keyword>
<proteinExistence type="predicted"/>
<gene>
    <name evidence="2" type="ORF">HY834_01260</name>
</gene>
<dbReference type="EMBL" id="JACRAF010000004">
    <property type="protein sequence ID" value="MBI4920352.1"/>
    <property type="molecule type" value="Genomic_DNA"/>
</dbReference>
<evidence type="ECO:0000313" key="3">
    <source>
        <dbReference type="Proteomes" id="UP000782610"/>
    </source>
</evidence>
<evidence type="ECO:0008006" key="4">
    <source>
        <dbReference type="Google" id="ProtNLM"/>
    </source>
</evidence>
<feature type="signal peptide" evidence="1">
    <location>
        <begin position="1"/>
        <end position="24"/>
    </location>
</feature>
<comment type="caution">
    <text evidence="2">The sequence shown here is derived from an EMBL/GenBank/DDBJ whole genome shotgun (WGS) entry which is preliminary data.</text>
</comment>
<protein>
    <recommendedName>
        <fullName evidence="4">DUF3617 family protein</fullName>
    </recommendedName>
</protein>
<evidence type="ECO:0000256" key="1">
    <source>
        <dbReference type="SAM" id="SignalP"/>
    </source>
</evidence>
<sequence length="159" mass="16828">MLRSTLLSVLVATMIALTAAPAFAGPAETAYLQKLTNTWSGKGKLTGAETGAIACKIVIKGGDKRASYQGRCAIPDMAQQAFNGSIVYNDKLQRYESRSAGGTVVGFKRGTSLVFTTKNTSLAGTTYSTMTISPTKLVVDFALVDKSGEKTTARISFTR</sequence>
<dbReference type="Proteomes" id="UP000782610">
    <property type="component" value="Unassembled WGS sequence"/>
</dbReference>
<feature type="chain" id="PRO_5037058320" description="DUF3617 family protein" evidence="1">
    <location>
        <begin position="25"/>
        <end position="159"/>
    </location>
</feature>
<reference evidence="2" key="1">
    <citation type="submission" date="2020-07" db="EMBL/GenBank/DDBJ databases">
        <title>Huge and variable diversity of episymbiotic CPR bacteria and DPANN archaea in groundwater ecosystems.</title>
        <authorList>
            <person name="He C.Y."/>
            <person name="Keren R."/>
            <person name="Whittaker M."/>
            <person name="Farag I.F."/>
            <person name="Doudna J."/>
            <person name="Cate J.H.D."/>
            <person name="Banfield J.F."/>
        </authorList>
    </citation>
    <scope>NUCLEOTIDE SEQUENCE</scope>
    <source>
        <strain evidence="2">NC_groundwater_1586_Pr3_B-0.1um_66_15</strain>
    </source>
</reference>
<dbReference type="AlphaFoldDB" id="A0A933KZH2"/>
<accession>A0A933KZH2</accession>
<name>A0A933KZH2_9HYPH</name>
<evidence type="ECO:0000313" key="2">
    <source>
        <dbReference type="EMBL" id="MBI4920352.1"/>
    </source>
</evidence>
<organism evidence="2 3">
    <name type="scientific">Devosia nanyangense</name>
    <dbReference type="NCBI Taxonomy" id="1228055"/>
    <lineage>
        <taxon>Bacteria</taxon>
        <taxon>Pseudomonadati</taxon>
        <taxon>Pseudomonadota</taxon>
        <taxon>Alphaproteobacteria</taxon>
        <taxon>Hyphomicrobiales</taxon>
        <taxon>Devosiaceae</taxon>
        <taxon>Devosia</taxon>
    </lineage>
</organism>